<dbReference type="InterPro" id="IPR020818">
    <property type="entry name" value="Chaperonin_GroES"/>
</dbReference>
<dbReference type="Proteomes" id="UP000198964">
    <property type="component" value="Unassembled WGS sequence"/>
</dbReference>
<dbReference type="GO" id="GO:0046872">
    <property type="term" value="F:metal ion binding"/>
    <property type="evidence" value="ECO:0007669"/>
    <property type="project" value="TreeGrafter"/>
</dbReference>
<dbReference type="PANTHER" id="PTHR10772">
    <property type="entry name" value="10 KDA HEAT SHOCK PROTEIN"/>
    <property type="match status" value="1"/>
</dbReference>
<evidence type="ECO:0000256" key="3">
    <source>
        <dbReference type="RuleBase" id="RU000535"/>
    </source>
</evidence>
<keyword evidence="5" id="KW-1185">Reference proteome</keyword>
<dbReference type="InterPro" id="IPR011032">
    <property type="entry name" value="GroES-like_sf"/>
</dbReference>
<dbReference type="Pfam" id="PF00166">
    <property type="entry name" value="Cpn10"/>
    <property type="match status" value="1"/>
</dbReference>
<name>A0A1I2FS80_9BACT</name>
<accession>A0A1I2FS80</accession>
<dbReference type="InterPro" id="IPR037124">
    <property type="entry name" value="Chaperonin_GroES_sf"/>
</dbReference>
<evidence type="ECO:0000256" key="2">
    <source>
        <dbReference type="ARBA" id="ARBA00023186"/>
    </source>
</evidence>
<evidence type="ECO:0000256" key="1">
    <source>
        <dbReference type="ARBA" id="ARBA00006975"/>
    </source>
</evidence>
<reference evidence="4 5" key="1">
    <citation type="submission" date="2016-10" db="EMBL/GenBank/DDBJ databases">
        <authorList>
            <person name="de Groot N.N."/>
        </authorList>
    </citation>
    <scope>NUCLEOTIDE SEQUENCE [LARGE SCALE GENOMIC DNA]</scope>
    <source>
        <strain evidence="4 5">CGMCC 1.9156</strain>
    </source>
</reference>
<dbReference type="AlphaFoldDB" id="A0A1I2FS80"/>
<dbReference type="EMBL" id="FONW01000002">
    <property type="protein sequence ID" value="SFF07510.1"/>
    <property type="molecule type" value="Genomic_DNA"/>
</dbReference>
<dbReference type="CDD" id="cd00320">
    <property type="entry name" value="cpn10"/>
    <property type="match status" value="1"/>
</dbReference>
<dbReference type="SUPFAM" id="SSF50129">
    <property type="entry name" value="GroES-like"/>
    <property type="match status" value="1"/>
</dbReference>
<dbReference type="GO" id="GO:0051087">
    <property type="term" value="F:protein-folding chaperone binding"/>
    <property type="evidence" value="ECO:0007669"/>
    <property type="project" value="TreeGrafter"/>
</dbReference>
<dbReference type="Gene3D" id="2.30.33.40">
    <property type="entry name" value="GroES chaperonin"/>
    <property type="match status" value="1"/>
</dbReference>
<comment type="similarity">
    <text evidence="1 3">Belongs to the GroES chaperonin family.</text>
</comment>
<evidence type="ECO:0000313" key="5">
    <source>
        <dbReference type="Proteomes" id="UP000198964"/>
    </source>
</evidence>
<evidence type="ECO:0000313" key="4">
    <source>
        <dbReference type="EMBL" id="SFF07510.1"/>
    </source>
</evidence>
<dbReference type="SMART" id="SM00883">
    <property type="entry name" value="Cpn10"/>
    <property type="match status" value="1"/>
</dbReference>
<gene>
    <name evidence="4" type="ORF">SAMN05216283_102569</name>
</gene>
<organism evidence="4 5">
    <name type="scientific">Sunxiuqinia elliptica</name>
    <dbReference type="NCBI Taxonomy" id="655355"/>
    <lineage>
        <taxon>Bacteria</taxon>
        <taxon>Pseudomonadati</taxon>
        <taxon>Bacteroidota</taxon>
        <taxon>Bacteroidia</taxon>
        <taxon>Marinilabiliales</taxon>
        <taxon>Prolixibacteraceae</taxon>
        <taxon>Sunxiuqinia</taxon>
    </lineage>
</organism>
<dbReference type="GO" id="GO:0005524">
    <property type="term" value="F:ATP binding"/>
    <property type="evidence" value="ECO:0007669"/>
    <property type="project" value="InterPro"/>
</dbReference>
<proteinExistence type="inferred from homology"/>
<dbReference type="PRINTS" id="PR00297">
    <property type="entry name" value="CHAPERONIN10"/>
</dbReference>
<keyword evidence="2 3" id="KW-0143">Chaperone</keyword>
<dbReference type="GO" id="GO:0051082">
    <property type="term" value="F:unfolded protein binding"/>
    <property type="evidence" value="ECO:0007669"/>
    <property type="project" value="TreeGrafter"/>
</dbReference>
<sequence length="102" mass="11316">MFEIFKQMKELQPINQQVLLELTEDKSEQKTAAGIIIPDSAKGSQKTAKVVALSAIENAEVAIGDVVLYKEYSGTQIDFEGKHYLLIPYTDILSKVVETEAI</sequence>
<dbReference type="PANTHER" id="PTHR10772:SF63">
    <property type="entry name" value="20 KDA CHAPERONIN, CHLOROPLASTIC"/>
    <property type="match status" value="1"/>
</dbReference>
<comment type="subunit">
    <text evidence="3">Heptamer of 7 subunits arranged in a ring.</text>
</comment>
<dbReference type="GO" id="GO:0044183">
    <property type="term" value="F:protein folding chaperone"/>
    <property type="evidence" value="ECO:0007669"/>
    <property type="project" value="InterPro"/>
</dbReference>
<comment type="function">
    <text evidence="3">Together with the chaperonin GroEL, plays an essential role in assisting protein folding. The GroEL-GroES system forms a nano-cage that allows encapsulation of the non-native substrate proteins and provides a physical environment optimized to promote and accelerate protein folding. GroES binds to the apical surface of the GroEL ring, thereby capping the opening of the GroEL channel.</text>
</comment>
<protein>
    <recommendedName>
        <fullName evidence="3">10 kDa chaperonin</fullName>
    </recommendedName>
</protein>
<dbReference type="STRING" id="655355.SAMN05216283_102569"/>